<proteinExistence type="predicted"/>
<dbReference type="EMBL" id="VLNR01000061">
    <property type="protein sequence ID" value="TSE05424.1"/>
    <property type="molecule type" value="Genomic_DNA"/>
</dbReference>
<protein>
    <submittedName>
        <fullName evidence="1">Uncharacterized protein</fullName>
    </submittedName>
</protein>
<evidence type="ECO:0000313" key="1">
    <source>
        <dbReference type="EMBL" id="TSE05424.1"/>
    </source>
</evidence>
<keyword evidence="2" id="KW-1185">Reference proteome</keyword>
<gene>
    <name evidence="1" type="ORF">FOF46_22945</name>
</gene>
<sequence length="102" mass="11580">MESIIKSVEKKTKSEVFEQKVLENLFIDSNVFDVSVASNRGYTLILRNWIKEAYLNGSTVEEVARTIKNSSLPLKELSEGKPLHLNNLITQLPRTNVSTLLF</sequence>
<reference evidence="1 2" key="1">
    <citation type="submission" date="2019-07" db="EMBL/GenBank/DDBJ databases">
        <title>The draft genome sequence of Aquimarina algiphila M91.</title>
        <authorList>
            <person name="Meng X."/>
        </authorList>
    </citation>
    <scope>NUCLEOTIDE SEQUENCE [LARGE SCALE GENOMIC DNA]</scope>
    <source>
        <strain evidence="1 2">M91</strain>
    </source>
</reference>
<comment type="caution">
    <text evidence="1">The sequence shown here is derived from an EMBL/GenBank/DDBJ whole genome shotgun (WGS) entry which is preliminary data.</text>
</comment>
<dbReference type="AlphaFoldDB" id="A0A554VEJ1"/>
<organism evidence="1 2">
    <name type="scientific">Aquimarina algiphila</name>
    <dbReference type="NCBI Taxonomy" id="2047982"/>
    <lineage>
        <taxon>Bacteria</taxon>
        <taxon>Pseudomonadati</taxon>
        <taxon>Bacteroidota</taxon>
        <taxon>Flavobacteriia</taxon>
        <taxon>Flavobacteriales</taxon>
        <taxon>Flavobacteriaceae</taxon>
        <taxon>Aquimarina</taxon>
    </lineage>
</organism>
<dbReference type="RefSeq" id="WP_143918067.1">
    <property type="nucleotide sequence ID" value="NZ_CANMIK010000036.1"/>
</dbReference>
<name>A0A554VEJ1_9FLAO</name>
<dbReference type="Proteomes" id="UP000318833">
    <property type="component" value="Unassembled WGS sequence"/>
</dbReference>
<evidence type="ECO:0000313" key="2">
    <source>
        <dbReference type="Proteomes" id="UP000318833"/>
    </source>
</evidence>
<accession>A0A554VEJ1</accession>